<protein>
    <submittedName>
        <fullName evidence="1">Uncharacterized protein</fullName>
    </submittedName>
</protein>
<comment type="caution">
    <text evidence="1">The sequence shown here is derived from an EMBL/GenBank/DDBJ whole genome shotgun (WGS) entry which is preliminary data.</text>
</comment>
<keyword evidence="2" id="KW-1185">Reference proteome</keyword>
<sequence length="246" mass="28000">MDLETENRITAILMKEAAELRRQAAEEGALAYLGKPTVRTRPNSRFLTATVLGVQQSNKAVEVSEMWRVRQKERDLDNRLKRSVDDNNRWGKHKDTGHPRHGGGRHDSNCDDAGRPSSSRGASHKNHRARDDPGDEGFGDEEMEEFLHSRIKRGRGTIGSRMDEMGPYLPSSSLEDAENHSSSPEVRQWRAVYGPEKSPEKTLQGALSKHSRKDEKKDKTSSRRKHNSDRKSSSKKPKDKKRKHKE</sequence>
<dbReference type="Proteomes" id="UP001057402">
    <property type="component" value="Chromosome 4"/>
</dbReference>
<dbReference type="EMBL" id="CM042883">
    <property type="protein sequence ID" value="KAI4375926.1"/>
    <property type="molecule type" value="Genomic_DNA"/>
</dbReference>
<proteinExistence type="predicted"/>
<gene>
    <name evidence="1" type="ORF">MLD38_013740</name>
</gene>
<reference evidence="2" key="1">
    <citation type="journal article" date="2023" name="Front. Plant Sci.">
        <title>Chromosomal-level genome assembly of Melastoma candidum provides insights into trichome evolution.</title>
        <authorList>
            <person name="Zhong Y."/>
            <person name="Wu W."/>
            <person name="Sun C."/>
            <person name="Zou P."/>
            <person name="Liu Y."/>
            <person name="Dai S."/>
            <person name="Zhou R."/>
        </authorList>
    </citation>
    <scope>NUCLEOTIDE SEQUENCE [LARGE SCALE GENOMIC DNA]</scope>
</reference>
<evidence type="ECO:0000313" key="2">
    <source>
        <dbReference type="Proteomes" id="UP001057402"/>
    </source>
</evidence>
<organism evidence="1 2">
    <name type="scientific">Melastoma candidum</name>
    <dbReference type="NCBI Taxonomy" id="119954"/>
    <lineage>
        <taxon>Eukaryota</taxon>
        <taxon>Viridiplantae</taxon>
        <taxon>Streptophyta</taxon>
        <taxon>Embryophyta</taxon>
        <taxon>Tracheophyta</taxon>
        <taxon>Spermatophyta</taxon>
        <taxon>Magnoliopsida</taxon>
        <taxon>eudicotyledons</taxon>
        <taxon>Gunneridae</taxon>
        <taxon>Pentapetalae</taxon>
        <taxon>rosids</taxon>
        <taxon>malvids</taxon>
        <taxon>Myrtales</taxon>
        <taxon>Melastomataceae</taxon>
        <taxon>Melastomatoideae</taxon>
        <taxon>Melastomateae</taxon>
        <taxon>Melastoma</taxon>
    </lineage>
</organism>
<accession>A0ACB9RCD7</accession>
<name>A0ACB9RCD7_9MYRT</name>
<evidence type="ECO:0000313" key="1">
    <source>
        <dbReference type="EMBL" id="KAI4375926.1"/>
    </source>
</evidence>